<evidence type="ECO:0000256" key="1">
    <source>
        <dbReference type="SAM" id="SignalP"/>
    </source>
</evidence>
<gene>
    <name evidence="2" type="ORF">LZ3411_0149</name>
</gene>
<dbReference type="PROSITE" id="PS51257">
    <property type="entry name" value="PROKAR_LIPOPROTEIN"/>
    <property type="match status" value="1"/>
</dbReference>
<dbReference type="EMBL" id="LT854705">
    <property type="protein sequence ID" value="SMS13199.1"/>
    <property type="molecule type" value="Genomic_DNA"/>
</dbReference>
<dbReference type="AlphaFoldDB" id="A0A1Y6JTC3"/>
<organism evidence="2 3">
    <name type="scientific">Levilactobacillus zymae</name>
    <dbReference type="NCBI Taxonomy" id="267363"/>
    <lineage>
        <taxon>Bacteria</taxon>
        <taxon>Bacillati</taxon>
        <taxon>Bacillota</taxon>
        <taxon>Bacilli</taxon>
        <taxon>Lactobacillales</taxon>
        <taxon>Lactobacillaceae</taxon>
        <taxon>Levilactobacillus</taxon>
    </lineage>
</organism>
<accession>A0A1Y6JTC3</accession>
<name>A0A1Y6JTC3_9LACO</name>
<evidence type="ECO:0008006" key="4">
    <source>
        <dbReference type="Google" id="ProtNLM"/>
    </source>
</evidence>
<keyword evidence="1" id="KW-0732">Signal</keyword>
<protein>
    <recommendedName>
        <fullName evidence="4">Lipoprotein</fullName>
    </recommendedName>
</protein>
<feature type="signal peptide" evidence="1">
    <location>
        <begin position="1"/>
        <end position="28"/>
    </location>
</feature>
<dbReference type="RefSeq" id="WP_087741334.1">
    <property type="nucleotide sequence ID" value="NZ_JBPWQU010000075.1"/>
</dbReference>
<evidence type="ECO:0000313" key="2">
    <source>
        <dbReference type="EMBL" id="SMS13199.1"/>
    </source>
</evidence>
<feature type="chain" id="PRO_5012034584" description="Lipoprotein" evidence="1">
    <location>
        <begin position="29"/>
        <end position="141"/>
    </location>
</feature>
<dbReference type="KEGG" id="lzy:LZ3411_0149"/>
<reference evidence="3" key="1">
    <citation type="submission" date="2017-05" db="EMBL/GenBank/DDBJ databases">
        <authorList>
            <person name="Papadimitriou K."/>
        </authorList>
    </citation>
    <scope>NUCLEOTIDE SEQUENCE [LARGE SCALE GENOMIC DNA]</scope>
    <source>
        <strain evidence="3">ACA-DC 3411</strain>
    </source>
</reference>
<dbReference type="Proteomes" id="UP000195412">
    <property type="component" value="Chromosome I"/>
</dbReference>
<sequence length="141" mass="16185">MKKQLILVTTAFALGFTGCIVTAPSASAKTTYLPSYIRHHTFYRLTDGSQGGYHDKTTFKGNRMSVHSKMLGKHYTWRLSGLKKHSSKVYYARLHYSKKYSEPIKIKIFNKKHFDFIPKHIGQLKGNYTGNESFGATIFKR</sequence>
<evidence type="ECO:0000313" key="3">
    <source>
        <dbReference type="Proteomes" id="UP000195412"/>
    </source>
</evidence>
<proteinExistence type="predicted"/>